<gene>
    <name evidence="6" type="ORF">BOX15_Mlig034285g2</name>
</gene>
<dbReference type="PROSITE" id="PS50865">
    <property type="entry name" value="ZF_MYND_2"/>
    <property type="match status" value="1"/>
</dbReference>
<dbReference type="OrthoDB" id="265717at2759"/>
<dbReference type="Proteomes" id="UP000215902">
    <property type="component" value="Unassembled WGS sequence"/>
</dbReference>
<dbReference type="SUPFAM" id="SSF82199">
    <property type="entry name" value="SET domain"/>
    <property type="match status" value="1"/>
</dbReference>
<keyword evidence="2 4" id="KW-0863">Zinc-finger</keyword>
<keyword evidence="3" id="KW-0862">Zinc</keyword>
<evidence type="ECO:0000313" key="6">
    <source>
        <dbReference type="EMBL" id="PAA91302.1"/>
    </source>
</evidence>
<feature type="non-terminal residue" evidence="6">
    <location>
        <position position="1"/>
    </location>
</feature>
<dbReference type="GO" id="GO:0005634">
    <property type="term" value="C:nucleus"/>
    <property type="evidence" value="ECO:0007669"/>
    <property type="project" value="TreeGrafter"/>
</dbReference>
<dbReference type="PANTHER" id="PTHR12197">
    <property type="entry name" value="HISTONE-LYSINE N-METHYLTRANSFERASE SMYD"/>
    <property type="match status" value="1"/>
</dbReference>
<dbReference type="PANTHER" id="PTHR12197:SF251">
    <property type="entry name" value="EG:BACR7C10.4 PROTEIN"/>
    <property type="match status" value="1"/>
</dbReference>
<name>A0A267H162_9PLAT</name>
<dbReference type="AlphaFoldDB" id="A0A267H162"/>
<proteinExistence type="predicted"/>
<keyword evidence="7" id="KW-1185">Reference proteome</keyword>
<dbReference type="Gene3D" id="6.10.140.2220">
    <property type="match status" value="1"/>
</dbReference>
<dbReference type="InterPro" id="IPR046341">
    <property type="entry name" value="SET_dom_sf"/>
</dbReference>
<dbReference type="InterPro" id="IPR002893">
    <property type="entry name" value="Znf_MYND"/>
</dbReference>
<dbReference type="STRING" id="282301.A0A267H162"/>
<sequence>LVFTMKGSFKPGDLVFNIEPYAVVVNSGHRLTRCDHCLSEGERKCSACKAIVYCSRDCQKAAWRLHHKLECRCLSNHRPNVPSESGRLFLKLLFRSVGAIGIGDDHEGAVWRDSAGLRLFKDLMSHVDELRADEARMLAFGELCQSIRVFTAGVINADSFPSGDSLLELFGRMVINAFSVPDSFGVQIGTAICLSASVLDHSCQPNVHAYFQSGKLLVKCLTNVNRFDQLRINYCSLMYTWKQRRETLLSQYYFECNCSLCSEYLMQNSSEPDELKCSKTACQGVCTAVVDGSTQAVTGHSVCELCASQPASLDPSLIQSWRNQLQLELANKSDTSNNSDSNVVNRRKALLSNQENPLHPQHKLCAQLFDSLYSNCLSKSDWTEAQKIGEEILLPARKRHLGSLLWQQHDSGLLLYELGRLANNQMQLRQALGRFEQAESIFNLTVESDAPALLSLRYQIIKTKSEILAVEQSG</sequence>
<dbReference type="Pfam" id="PF01753">
    <property type="entry name" value="zf-MYND"/>
    <property type="match status" value="1"/>
</dbReference>
<dbReference type="SUPFAM" id="SSF144232">
    <property type="entry name" value="HIT/MYND zinc finger-like"/>
    <property type="match status" value="1"/>
</dbReference>
<reference evidence="6 7" key="1">
    <citation type="submission" date="2017-06" db="EMBL/GenBank/DDBJ databases">
        <title>A platform for efficient transgenesis in Macrostomum lignano, a flatworm model organism for stem cell research.</title>
        <authorList>
            <person name="Berezikov E."/>
        </authorList>
    </citation>
    <scope>NUCLEOTIDE SEQUENCE [LARGE SCALE GENOMIC DNA]</scope>
    <source>
        <strain evidence="6">DV1</strain>
        <tissue evidence="6">Whole organism</tissue>
    </source>
</reference>
<dbReference type="Gene3D" id="2.170.270.10">
    <property type="entry name" value="SET domain"/>
    <property type="match status" value="1"/>
</dbReference>
<dbReference type="InterPro" id="IPR050869">
    <property type="entry name" value="H3K4_H4K5_MeTrfase"/>
</dbReference>
<feature type="domain" description="MYND-type" evidence="5">
    <location>
        <begin position="34"/>
        <end position="71"/>
    </location>
</feature>
<evidence type="ECO:0000256" key="4">
    <source>
        <dbReference type="PROSITE-ProRule" id="PRU00134"/>
    </source>
</evidence>
<dbReference type="GO" id="GO:0008270">
    <property type="term" value="F:zinc ion binding"/>
    <property type="evidence" value="ECO:0007669"/>
    <property type="project" value="UniProtKB-KW"/>
</dbReference>
<keyword evidence="1" id="KW-0479">Metal-binding</keyword>
<evidence type="ECO:0000256" key="3">
    <source>
        <dbReference type="ARBA" id="ARBA00022833"/>
    </source>
</evidence>
<comment type="caution">
    <text evidence="6">The sequence shown here is derived from an EMBL/GenBank/DDBJ whole genome shotgun (WGS) entry which is preliminary data.</text>
</comment>
<dbReference type="Gene3D" id="1.10.220.160">
    <property type="match status" value="1"/>
</dbReference>
<protein>
    <recommendedName>
        <fullName evidence="5">MYND-type domain-containing protein</fullName>
    </recommendedName>
</protein>
<evidence type="ECO:0000259" key="5">
    <source>
        <dbReference type="PROSITE" id="PS50865"/>
    </source>
</evidence>
<accession>A0A267H162</accession>
<dbReference type="EMBL" id="NIVC01000090">
    <property type="protein sequence ID" value="PAA91302.1"/>
    <property type="molecule type" value="Genomic_DNA"/>
</dbReference>
<evidence type="ECO:0000256" key="1">
    <source>
        <dbReference type="ARBA" id="ARBA00022723"/>
    </source>
</evidence>
<evidence type="ECO:0000256" key="2">
    <source>
        <dbReference type="ARBA" id="ARBA00022771"/>
    </source>
</evidence>
<evidence type="ECO:0000313" key="7">
    <source>
        <dbReference type="Proteomes" id="UP000215902"/>
    </source>
</evidence>
<organism evidence="6 7">
    <name type="scientific">Macrostomum lignano</name>
    <dbReference type="NCBI Taxonomy" id="282301"/>
    <lineage>
        <taxon>Eukaryota</taxon>
        <taxon>Metazoa</taxon>
        <taxon>Spiralia</taxon>
        <taxon>Lophotrochozoa</taxon>
        <taxon>Platyhelminthes</taxon>
        <taxon>Rhabditophora</taxon>
        <taxon>Macrostomorpha</taxon>
        <taxon>Macrostomida</taxon>
        <taxon>Macrostomidae</taxon>
        <taxon>Macrostomum</taxon>
    </lineage>
</organism>